<organism evidence="1 2">
    <name type="scientific">Variovorax soli</name>
    <dbReference type="NCBI Taxonomy" id="376815"/>
    <lineage>
        <taxon>Bacteria</taxon>
        <taxon>Pseudomonadati</taxon>
        <taxon>Pseudomonadota</taxon>
        <taxon>Betaproteobacteria</taxon>
        <taxon>Burkholderiales</taxon>
        <taxon>Comamonadaceae</taxon>
        <taxon>Variovorax</taxon>
    </lineage>
</organism>
<dbReference type="RefSeq" id="WP_309901298.1">
    <property type="nucleotide sequence ID" value="NZ_JAVDRF010000004.1"/>
</dbReference>
<evidence type="ECO:0000313" key="1">
    <source>
        <dbReference type="EMBL" id="MDR6536354.1"/>
    </source>
</evidence>
<dbReference type="Proteomes" id="UP001184230">
    <property type="component" value="Unassembled WGS sequence"/>
</dbReference>
<evidence type="ECO:0008006" key="3">
    <source>
        <dbReference type="Google" id="ProtNLM"/>
    </source>
</evidence>
<protein>
    <recommendedName>
        <fullName evidence="3">Lipoprotein</fullName>
    </recommendedName>
</protein>
<dbReference type="PROSITE" id="PS51257">
    <property type="entry name" value="PROKAR_LIPOPROTEIN"/>
    <property type="match status" value="1"/>
</dbReference>
<keyword evidence="2" id="KW-1185">Reference proteome</keyword>
<proteinExistence type="predicted"/>
<sequence length="249" mass="25767">MSIFLRWTVRLSALAILPVLFGCGGGSSEAPGVVLAPLGLTASPESGAFKQAEHQPAAAQSPVRASPVAIPGSILRSVSEEPASEASAVHLQVLSPDGVQASSLELPPVRGVGYATVTAKISSVRAGGETPVDGARPSCPSNARCEYRVVGRNRLDLVYAVKLNDDSVARLSAAGNEILVTAKQTNMPVRTPVMITLEVGKHVSTARLAYLGPEATQETMAQENASVMVTPMPQAIKPAGSRYPFSGAS</sequence>
<accession>A0ABU1ND40</accession>
<name>A0ABU1ND40_9BURK</name>
<reference evidence="1 2" key="1">
    <citation type="submission" date="2023-07" db="EMBL/GenBank/DDBJ databases">
        <title>Sorghum-associated microbial communities from plants grown in Nebraska, USA.</title>
        <authorList>
            <person name="Schachtman D."/>
        </authorList>
    </citation>
    <scope>NUCLEOTIDE SEQUENCE [LARGE SCALE GENOMIC DNA]</scope>
    <source>
        <strain evidence="1 2">DS1781</strain>
    </source>
</reference>
<evidence type="ECO:0000313" key="2">
    <source>
        <dbReference type="Proteomes" id="UP001184230"/>
    </source>
</evidence>
<comment type="caution">
    <text evidence="1">The sequence shown here is derived from an EMBL/GenBank/DDBJ whole genome shotgun (WGS) entry which is preliminary data.</text>
</comment>
<gene>
    <name evidence="1" type="ORF">J2739_002127</name>
</gene>
<dbReference type="EMBL" id="JAVDRF010000004">
    <property type="protein sequence ID" value="MDR6536354.1"/>
    <property type="molecule type" value="Genomic_DNA"/>
</dbReference>